<sequence>MHLSRTAAAASLIVTVGSIALSLVIGTATPAWLATLWYPPYESLTASPLLPVLGGLLLVGLVKSWMFWQIFRGPAPLIGPARQAGTWLRLSLYAYLVWLLIPSFLPDLVETVIGTALWMSAIVLLLVVLTGSGRAFRLVLLLLALVETAGSLAIDLADEPMSRFFPGTAYLATAMVTQVAVFLVMVMVLLAQRRDGRWSRGTLLIGLGTFASGFLVALVNSQTRGSTIESIVEAMDVLHVVWLARTAHELNREPRHKPPLRPPTAVMAAATVCVLMAVGPENHPRLSFTWQDERLPPSDCWAWHGPPRVADTPAHQHVRAYLCSVNKPDREISDQALLSRGRAACTRFADGEPVRARPALLALLCPEVIGRRHPDLLLSSAQLQQRQKEKDDLAREQSRREAQKEDALCRDPWPGLRTRFQATASYYDWDTLPYGIYDPEADTADDSDVIWDKEKIDPLEARGGIALFFTPSQDWATCVTAKALRSAPSPLRRKGWDEVVEADIVSKSGRLVMQKLSASGVRFPNLARNGPGRYRLRLYTRQGEDLILVFPAGRARLIRSSPGR</sequence>
<dbReference type="RefSeq" id="WP_185110022.1">
    <property type="nucleotide sequence ID" value="NZ_BAAAXY010000006.1"/>
</dbReference>
<proteinExistence type="predicted"/>
<feature type="transmembrane region" description="Helical" evidence="1">
    <location>
        <begin position="202"/>
        <end position="219"/>
    </location>
</feature>
<keyword evidence="1" id="KW-0812">Transmembrane</keyword>
<feature type="transmembrane region" description="Helical" evidence="1">
    <location>
        <begin position="138"/>
        <end position="157"/>
    </location>
</feature>
<name>A0A7X0U5C4_9ACTN</name>
<dbReference type="AlphaFoldDB" id="A0A7X0U5C4"/>
<keyword evidence="1" id="KW-1133">Transmembrane helix</keyword>
<protein>
    <submittedName>
        <fullName evidence="2">Uncharacterized protein</fullName>
    </submittedName>
</protein>
<feature type="transmembrane region" description="Helical" evidence="1">
    <location>
        <begin position="49"/>
        <end position="66"/>
    </location>
</feature>
<feature type="transmembrane region" description="Helical" evidence="1">
    <location>
        <begin position="111"/>
        <end position="131"/>
    </location>
</feature>
<evidence type="ECO:0000313" key="2">
    <source>
        <dbReference type="EMBL" id="MBB6555434.1"/>
    </source>
</evidence>
<feature type="transmembrane region" description="Helical" evidence="1">
    <location>
        <begin position="87"/>
        <end position="105"/>
    </location>
</feature>
<evidence type="ECO:0000313" key="3">
    <source>
        <dbReference type="Proteomes" id="UP000565579"/>
    </source>
</evidence>
<keyword evidence="1" id="KW-0472">Membrane</keyword>
<comment type="caution">
    <text evidence="2">The sequence shown here is derived from an EMBL/GenBank/DDBJ whole genome shotgun (WGS) entry which is preliminary data.</text>
</comment>
<feature type="transmembrane region" description="Helical" evidence="1">
    <location>
        <begin position="169"/>
        <end position="190"/>
    </location>
</feature>
<accession>A0A7X0U5C4</accession>
<evidence type="ECO:0000256" key="1">
    <source>
        <dbReference type="SAM" id="Phobius"/>
    </source>
</evidence>
<dbReference type="EMBL" id="JACHMI010000001">
    <property type="protein sequence ID" value="MBB6555434.1"/>
    <property type="molecule type" value="Genomic_DNA"/>
</dbReference>
<gene>
    <name evidence="2" type="ORF">HD593_010229</name>
</gene>
<dbReference type="Proteomes" id="UP000565579">
    <property type="component" value="Unassembled WGS sequence"/>
</dbReference>
<reference evidence="2 3" key="1">
    <citation type="submission" date="2020-08" db="EMBL/GenBank/DDBJ databases">
        <title>Sequencing the genomes of 1000 actinobacteria strains.</title>
        <authorList>
            <person name="Klenk H.-P."/>
        </authorList>
    </citation>
    <scope>NUCLEOTIDE SEQUENCE [LARGE SCALE GENOMIC DNA]</scope>
    <source>
        <strain evidence="2 3">DSM 43768</strain>
    </source>
</reference>
<organism evidence="2 3">
    <name type="scientific">Nonomuraea rubra</name>
    <dbReference type="NCBI Taxonomy" id="46180"/>
    <lineage>
        <taxon>Bacteria</taxon>
        <taxon>Bacillati</taxon>
        <taxon>Actinomycetota</taxon>
        <taxon>Actinomycetes</taxon>
        <taxon>Streptosporangiales</taxon>
        <taxon>Streptosporangiaceae</taxon>
        <taxon>Nonomuraea</taxon>
    </lineage>
</organism>
<keyword evidence="3" id="KW-1185">Reference proteome</keyword>